<name>K7G1K5_PELSI</name>
<reference evidence="4" key="3">
    <citation type="submission" date="2025-08" db="UniProtKB">
        <authorList>
            <consortium name="Ensembl"/>
        </authorList>
    </citation>
    <scope>IDENTIFICATION</scope>
</reference>
<dbReference type="InterPro" id="IPR018586">
    <property type="entry name" value="Brinker_DNA-bd"/>
</dbReference>
<reference evidence="5" key="2">
    <citation type="journal article" date="2013" name="Nat. Genet.">
        <title>The draft genomes of soft-shell turtle and green sea turtle yield insights into the development and evolution of the turtle-specific body plan.</title>
        <authorList>
            <person name="Wang Z."/>
            <person name="Pascual-Anaya J."/>
            <person name="Zadissa A."/>
            <person name="Li W."/>
            <person name="Niimura Y."/>
            <person name="Huang Z."/>
            <person name="Li C."/>
            <person name="White S."/>
            <person name="Xiong Z."/>
            <person name="Fang D."/>
            <person name="Wang B."/>
            <person name="Ming Y."/>
            <person name="Chen Y."/>
            <person name="Zheng Y."/>
            <person name="Kuraku S."/>
            <person name="Pignatelli M."/>
            <person name="Herrero J."/>
            <person name="Beal K."/>
            <person name="Nozawa M."/>
            <person name="Li Q."/>
            <person name="Wang J."/>
            <person name="Zhang H."/>
            <person name="Yu L."/>
            <person name="Shigenobu S."/>
            <person name="Wang J."/>
            <person name="Liu J."/>
            <person name="Flicek P."/>
            <person name="Searle S."/>
            <person name="Wang J."/>
            <person name="Kuratani S."/>
            <person name="Yin Y."/>
            <person name="Aken B."/>
            <person name="Zhang G."/>
            <person name="Irie N."/>
        </authorList>
    </citation>
    <scope>NUCLEOTIDE SEQUENCE [LARGE SCALE GENOMIC DNA]</scope>
    <source>
        <strain evidence="5">Daiwa-1</strain>
    </source>
</reference>
<dbReference type="GeneTree" id="ENSGT00940000163759"/>
<evidence type="ECO:0000313" key="5">
    <source>
        <dbReference type="Proteomes" id="UP000007267"/>
    </source>
</evidence>
<protein>
    <recommendedName>
        <fullName evidence="6">DDE-1 domain-containing protein</fullName>
    </recommendedName>
</protein>
<dbReference type="HOGENOM" id="CLU_033137_3_0_1"/>
<feature type="domain" description="Brinker DNA-binding" evidence="3">
    <location>
        <begin position="2"/>
        <end position="44"/>
    </location>
</feature>
<dbReference type="Proteomes" id="UP000007267">
    <property type="component" value="Unassembled WGS sequence"/>
</dbReference>
<dbReference type="OMA" id="ATTGHEC"/>
<proteinExistence type="predicted"/>
<keyword evidence="5" id="KW-1185">Reference proteome</keyword>
<organism evidence="4 5">
    <name type="scientific">Pelodiscus sinensis</name>
    <name type="common">Chinese softshell turtle</name>
    <name type="synonym">Trionyx sinensis</name>
    <dbReference type="NCBI Taxonomy" id="13735"/>
    <lineage>
        <taxon>Eukaryota</taxon>
        <taxon>Metazoa</taxon>
        <taxon>Chordata</taxon>
        <taxon>Craniata</taxon>
        <taxon>Vertebrata</taxon>
        <taxon>Euteleostomi</taxon>
        <taxon>Archelosauria</taxon>
        <taxon>Testudinata</taxon>
        <taxon>Testudines</taxon>
        <taxon>Cryptodira</taxon>
        <taxon>Trionychia</taxon>
        <taxon>Trionychidae</taxon>
        <taxon>Pelodiscus</taxon>
    </lineage>
</organism>
<dbReference type="AlphaFoldDB" id="K7G1K5"/>
<sequence length="379" mass="42985">KSYTSGFKLSVLTYAKENGIRAAGRKFSVNKKSVREWRKEEAEIEKLHPRKRAYQGKKAKWPKLEENLVKWVLAQRQRQRAVKLKARLFAAEMKINYFKGGSEITFQSMHGHLPDEWEKKMDDFKYFVHKEINQLGLKPNNIINMDEVPMSFNRPTTRSVAATGVKTIGIATTGHECTCFTVVLACTAGGEKLKPMVIFKRVMMPREKLPAGVSVICNKKEWMNTEVMKTWTDSCFCASKGSFFNSKPLLILDALAAHKETSVQKHINAVRAQLAVIPGGLTCKLQPFDVAVNHPFKCFFREEWDNWMTNREHTFTPAGQLRCATYVDVCKWVLAAWERITPAIGNGFRKCEILPEVDSSSSECNSDAAPQTSTVTEAH</sequence>
<reference evidence="5" key="1">
    <citation type="submission" date="2011-10" db="EMBL/GenBank/DDBJ databases">
        <authorList>
            <consortium name="Soft-shell Turtle Genome Consortium"/>
        </authorList>
    </citation>
    <scope>NUCLEOTIDE SEQUENCE [LARGE SCALE GENOMIC DNA]</scope>
    <source>
        <strain evidence="5">Daiwa-1</strain>
    </source>
</reference>
<dbReference type="GO" id="GO:0005634">
    <property type="term" value="C:nucleus"/>
    <property type="evidence" value="ECO:0007669"/>
    <property type="project" value="TreeGrafter"/>
</dbReference>
<dbReference type="PANTHER" id="PTHR19303">
    <property type="entry name" value="TRANSPOSON"/>
    <property type="match status" value="1"/>
</dbReference>
<feature type="domain" description="DDE-1" evidence="2">
    <location>
        <begin position="181"/>
        <end position="343"/>
    </location>
</feature>
<reference evidence="4" key="4">
    <citation type="submission" date="2025-09" db="UniProtKB">
        <authorList>
            <consortium name="Ensembl"/>
        </authorList>
    </citation>
    <scope>IDENTIFICATION</scope>
</reference>
<dbReference type="InterPro" id="IPR050863">
    <property type="entry name" value="CenT-Element_Derived"/>
</dbReference>
<dbReference type="InterPro" id="IPR004875">
    <property type="entry name" value="DDE_SF_endonuclease_dom"/>
</dbReference>
<dbReference type="Pfam" id="PF09607">
    <property type="entry name" value="BrkDBD"/>
    <property type="match status" value="1"/>
</dbReference>
<evidence type="ECO:0008006" key="6">
    <source>
        <dbReference type="Google" id="ProtNLM"/>
    </source>
</evidence>
<dbReference type="STRING" id="13735.ENSPSIP00000014166"/>
<dbReference type="eggNOG" id="KOG3105">
    <property type="taxonomic scope" value="Eukaryota"/>
</dbReference>
<dbReference type="Gene3D" id="1.10.10.60">
    <property type="entry name" value="Homeodomain-like"/>
    <property type="match status" value="1"/>
</dbReference>
<dbReference type="Pfam" id="PF03184">
    <property type="entry name" value="DDE_1"/>
    <property type="match status" value="1"/>
</dbReference>
<evidence type="ECO:0000256" key="1">
    <source>
        <dbReference type="SAM" id="MobiDB-lite"/>
    </source>
</evidence>
<dbReference type="Ensembl" id="ENSPSIT00000014232.1">
    <property type="protein sequence ID" value="ENSPSIP00000014166.1"/>
    <property type="gene ID" value="ENSPSIG00000012712.1"/>
</dbReference>
<accession>K7G1K5</accession>
<evidence type="ECO:0000259" key="2">
    <source>
        <dbReference type="Pfam" id="PF03184"/>
    </source>
</evidence>
<dbReference type="GO" id="GO:0003677">
    <property type="term" value="F:DNA binding"/>
    <property type="evidence" value="ECO:0007669"/>
    <property type="project" value="TreeGrafter"/>
</dbReference>
<evidence type="ECO:0000259" key="3">
    <source>
        <dbReference type="Pfam" id="PF09607"/>
    </source>
</evidence>
<dbReference type="EMBL" id="AGCU01079423">
    <property type="status" value="NOT_ANNOTATED_CDS"/>
    <property type="molecule type" value="Genomic_DNA"/>
</dbReference>
<feature type="region of interest" description="Disordered" evidence="1">
    <location>
        <begin position="359"/>
        <end position="379"/>
    </location>
</feature>
<dbReference type="PANTHER" id="PTHR19303:SF73">
    <property type="entry name" value="PROTEIN PDC2"/>
    <property type="match status" value="1"/>
</dbReference>
<evidence type="ECO:0000313" key="4">
    <source>
        <dbReference type="Ensembl" id="ENSPSIP00000014166.1"/>
    </source>
</evidence>